<gene>
    <name evidence="19" type="primary">uvrA_2</name>
    <name evidence="19" type="ORF">OJF2_42390</name>
</gene>
<keyword evidence="11" id="KW-0267">Excision nuclease</keyword>
<keyword evidence="6" id="KW-0227">DNA damage</keyword>
<feature type="domain" description="ABC transporter" evidence="18">
    <location>
        <begin position="675"/>
        <end position="1003"/>
    </location>
</feature>
<dbReference type="Pfam" id="PF17760">
    <property type="entry name" value="UvrA_inter"/>
    <property type="match status" value="2"/>
</dbReference>
<evidence type="ECO:0000259" key="18">
    <source>
        <dbReference type="PROSITE" id="PS50893"/>
    </source>
</evidence>
<protein>
    <recommendedName>
        <fullName evidence="15">UvrABC system protein A</fullName>
    </recommendedName>
    <alternativeName>
        <fullName evidence="16">Excinuclease ABC subunit A</fullName>
    </alternativeName>
</protein>
<organism evidence="19 20">
    <name type="scientific">Aquisphaera giovannonii</name>
    <dbReference type="NCBI Taxonomy" id="406548"/>
    <lineage>
        <taxon>Bacteria</taxon>
        <taxon>Pseudomonadati</taxon>
        <taxon>Planctomycetota</taxon>
        <taxon>Planctomycetia</taxon>
        <taxon>Isosphaerales</taxon>
        <taxon>Isosphaeraceae</taxon>
        <taxon>Aquisphaera</taxon>
    </lineage>
</organism>
<keyword evidence="5" id="KW-0547">Nucleotide-binding</keyword>
<keyword evidence="3" id="KW-0479">Metal-binding</keyword>
<dbReference type="GO" id="GO:0009380">
    <property type="term" value="C:excinuclease repair complex"/>
    <property type="evidence" value="ECO:0007669"/>
    <property type="project" value="InterPro"/>
</dbReference>
<dbReference type="Gene3D" id="3.30.1490.20">
    <property type="entry name" value="ATP-grasp fold, A domain"/>
    <property type="match status" value="1"/>
</dbReference>
<evidence type="ECO:0000256" key="16">
    <source>
        <dbReference type="ARBA" id="ARBA00042156"/>
    </source>
</evidence>
<keyword evidence="8" id="KW-0863">Zinc-finger</keyword>
<feature type="domain" description="ABC transporter" evidence="18">
    <location>
        <begin position="1648"/>
        <end position="1976"/>
    </location>
</feature>
<dbReference type="KEGG" id="agv:OJF2_42390"/>
<reference evidence="19 20" key="1">
    <citation type="submission" date="2019-08" db="EMBL/GenBank/DDBJ databases">
        <title>Deep-cultivation of Planctomycetes and their phenomic and genomic characterization uncovers novel biology.</title>
        <authorList>
            <person name="Wiegand S."/>
            <person name="Jogler M."/>
            <person name="Boedeker C."/>
            <person name="Pinto D."/>
            <person name="Vollmers J."/>
            <person name="Rivas-Marin E."/>
            <person name="Kohn T."/>
            <person name="Peeters S.H."/>
            <person name="Heuer A."/>
            <person name="Rast P."/>
            <person name="Oberbeckmann S."/>
            <person name="Bunk B."/>
            <person name="Jeske O."/>
            <person name="Meyerdierks A."/>
            <person name="Storesund J.E."/>
            <person name="Kallscheuer N."/>
            <person name="Luecker S."/>
            <person name="Lage O.M."/>
            <person name="Pohl T."/>
            <person name="Merkel B.J."/>
            <person name="Hornburger P."/>
            <person name="Mueller R.-W."/>
            <person name="Bruemmer F."/>
            <person name="Labrenz M."/>
            <person name="Spormann A.M."/>
            <person name="Op den Camp H."/>
            <person name="Overmann J."/>
            <person name="Amann R."/>
            <person name="Jetten M.S.M."/>
            <person name="Mascher T."/>
            <person name="Medema M.H."/>
            <person name="Devos D.P."/>
            <person name="Kaster A.-K."/>
            <person name="Ovreas L."/>
            <person name="Rohde M."/>
            <person name="Galperin M.Y."/>
            <person name="Jogler C."/>
        </authorList>
    </citation>
    <scope>NUCLEOTIDE SEQUENCE [LARGE SCALE GENOMIC DNA]</scope>
    <source>
        <strain evidence="19 20">OJF2</strain>
    </source>
</reference>
<dbReference type="SUPFAM" id="SSF52540">
    <property type="entry name" value="P-loop containing nucleoside triphosphate hydrolases"/>
    <property type="match status" value="4"/>
</dbReference>
<evidence type="ECO:0000256" key="11">
    <source>
        <dbReference type="ARBA" id="ARBA00022881"/>
    </source>
</evidence>
<dbReference type="OrthoDB" id="9809851at2"/>
<dbReference type="PROSITE" id="PS00211">
    <property type="entry name" value="ABC_TRANSPORTER_1"/>
    <property type="match status" value="4"/>
</dbReference>
<dbReference type="CDD" id="cd03271">
    <property type="entry name" value="ABC_UvrA_II"/>
    <property type="match status" value="2"/>
</dbReference>
<feature type="region of interest" description="Disordered" evidence="17">
    <location>
        <begin position="2014"/>
        <end position="2040"/>
    </location>
</feature>
<sequence>MATSDIVIRGAREHNLRDVSLTLPRGRLICLTGVSGSGKSSLAFDTLYAEGQRRYVESLSSYARQFLGQMPKPEVDRIDGLSPSISIQQKTGGRNPRSTVGTITEINDYLRVLFARVGQGHCPKCDRPVAAQTREQIVARILSLPAGTAFSVLAPVVRGQKGEYKDLFTDLAKAGYVRARVNGTVHSLSDQLALDRQIKHNIEVVIDRLKAGPSVRGRLSEAVEQALKLGEGTVIVAAEGQPDLLLSSAYACTHCGLSFDPPSPQLFSFNSPQGMCPACDGLGIRHGFDPDLLVPNPKLSVWDGAISLLGPVKGIGRWRRHLFEGVAANYESDPDGPPKGTMLKGPWKDLDERFRKVWLYGSGDRVIVHHWKSRSKVWSHAEPWEGVATELLARYRKSHGGPTKAQLEPYMRSVTCPECHGNRLNARARAVRVGGKTLVELGAMPISEAARFFDALAEGAAAEAKPPGAAPGKAGAEDRALPLAKGESEGVPEPSGKASEGSPNGQLAAAAPAIPLDAVSRTIAEELLKEIRGRLRFLTNVGLHYLALDRAAPTLSGGEAQRIRLASQVGAGLVGVLYILDEPSIGLHPRDNDRLIATLQRLRDVGNTVIVVEHDEDTMRAADWLVDFGPGPGVKGGEVVAQGTLADLSKAKDSLTGAYLSGKAEILIPADRKAPDGRSLTIKGARQNNLKNVDVKIPLGLFAVVTGVSGSGKSSLVGDILRDALARDLNGAETTPGAHDAIEGVDQLDKVIDIDQSPIGRTPRSNPSTYTKLFDQIRDLYTKLPEARARGYQPGRFSFNVPGGRCEACEGNGSNKLEMDFLADVWVTCPVCEGKRFNRETLHVRFKGKSIADVLDMDVQEALEHFSNVPKIAAMLKTLHDVGLDYIKLGQPSPTLSGGEAQRIKLARELVKRGTGKTLYILDEPTTGLHFEDVKKLLEVLHNFKRSGNTVVVIEHNLDVIKTADWLIDMGPEGGAGGGRVVAEGTPEDVAKVAASHTGAALQRILHPDHDRHVGRAAKPAAKRRGRGASSEEGLDAIAVRGARQHNLKGIDVDIPRHKMTVCSGPSGSGKSSLAIDTLYAEGQRRYVESLSSYARQFLAPLQKPKVEHISGLSPAISIEQKTTSKSPRSTVGTVTEIHDYLRILMARLGQPHCPSCGTPIGTQTADEIVEKILHLPEGTKVFIMAPVERRDGEAYEALWDDLRASGFARVRVDGKSVDLDKPPKLSHRRKHRVEVVIDRAVVRRSTRSRLADSVESALDLGKGVLHVAKVGDEDKEAHWHVERFSQHRSCDRCGRSFEELSPHNFSFNSPLGWCPVCEGLGTQHGANPAVLIPDPRRSLREGAVDVWPKFDENPAFARIVAAIADAEGIDLDMPFDDLEGRLRRIILHGAGETWYAVPPDEEAGLPGFSVQYKGLFPAIEEASRVSFVYRWKLQGMVDDVPCAACMGGRLRDDSGAVRFHGHTIDQISRWPLGQTLAFFQGLKLGKDETHIAGDLVREIRDRLTFLVDVGLDYLSLARGTPTLSGGESQRIRLASQIGSGLTGVLYVLDEPTIGLHPRDNARLLKALKHLRDLGNTLVLVEHDREIIEAADNLVDFGPGSGAFGGEVTAAGPPSKVKAASKSLTGKYLSGKSAIPVPTNRRPASAEADGPAIVIRGARQNNLKDIDVRIPLGVVTAVTGVSGSGKSSLVEDILWKAAAKQLHRAQLTPGAHESIEGLERVDKVISVDQTPLGSTPNSTPATYSGVFDLIRELFAKMPEAKVRGYTSRRFSFNMAGGRCETCEGAGQKRIEMHFLPDVWITCDACNGARFTPEVLAVKFHGKTIADVLDMTVDQALDLFSGVPRIRKILQTLHDVGLGYIPLGQSAPTLSGGEAQRVKLAAELARPDTGKTLYILDEPTTGLHLDDIRKLLDVIHRLADLGNTVVVIEHNLEVIKTADWLLDLGPEAGLKGGELVAEGTPEEVSKATRSQTARFLVDLLAAGPFAERERFDPKAAAKRAMEEAKALREAAKAGAAGAPAAVASGSSKGRKGSPGKNGRAKATATAVAAIAPQLDALAPWELDGRTWHTKTRTARNGKPARWDGAILEQVVDRIEELAGDRLAPTAWSERGVVRIEAPTRDRDKKRPFPFFHATTSAEWVVTLRFFVARNTFQAKTLESQLSLPPFHECSPPVHSDAPRLKVELEGSYQVITLTAHSTDGLDTPAFRGFLDKAVAAALAESTGKKGKLKKASEL</sequence>
<evidence type="ECO:0000256" key="10">
    <source>
        <dbReference type="ARBA" id="ARBA00022840"/>
    </source>
</evidence>
<evidence type="ECO:0000256" key="6">
    <source>
        <dbReference type="ARBA" id="ARBA00022763"/>
    </source>
</evidence>
<keyword evidence="20" id="KW-1185">Reference proteome</keyword>
<keyword evidence="13" id="KW-0234">DNA repair</keyword>
<evidence type="ECO:0000313" key="20">
    <source>
        <dbReference type="Proteomes" id="UP000324233"/>
    </source>
</evidence>
<evidence type="ECO:0000256" key="1">
    <source>
        <dbReference type="ARBA" id="ARBA00004496"/>
    </source>
</evidence>
<feature type="region of interest" description="Disordered" evidence="17">
    <location>
        <begin position="1008"/>
        <end position="1033"/>
    </location>
</feature>
<dbReference type="GO" id="GO:0005737">
    <property type="term" value="C:cytoplasm"/>
    <property type="evidence" value="ECO:0007669"/>
    <property type="project" value="UniProtKB-SubCell"/>
</dbReference>
<evidence type="ECO:0000256" key="7">
    <source>
        <dbReference type="ARBA" id="ARBA00022769"/>
    </source>
</evidence>
<dbReference type="InterPro" id="IPR004602">
    <property type="entry name" value="UvrA"/>
</dbReference>
<dbReference type="Gene3D" id="3.40.50.300">
    <property type="entry name" value="P-loop containing nucleotide triphosphate hydrolases"/>
    <property type="match status" value="4"/>
</dbReference>
<keyword evidence="9" id="KW-0862">Zinc</keyword>
<dbReference type="NCBIfam" id="TIGR00630">
    <property type="entry name" value="uvra"/>
    <property type="match status" value="2"/>
</dbReference>
<dbReference type="InterPro" id="IPR003439">
    <property type="entry name" value="ABC_transporter-like_ATP-bd"/>
</dbReference>
<dbReference type="GO" id="GO:0006289">
    <property type="term" value="P:nucleotide-excision repair"/>
    <property type="evidence" value="ECO:0007669"/>
    <property type="project" value="InterPro"/>
</dbReference>
<dbReference type="InterPro" id="IPR041102">
    <property type="entry name" value="UvrA_inter"/>
</dbReference>
<dbReference type="InterPro" id="IPR041552">
    <property type="entry name" value="UvrA_DNA-bd"/>
</dbReference>
<feature type="region of interest" description="Disordered" evidence="17">
    <location>
        <begin position="485"/>
        <end position="507"/>
    </location>
</feature>
<name>A0A5B9W635_9BACT</name>
<keyword evidence="12" id="KW-0238">DNA-binding</keyword>
<dbReference type="InterPro" id="IPR003593">
    <property type="entry name" value="AAA+_ATPase"/>
</dbReference>
<dbReference type="RefSeq" id="WP_148595456.1">
    <property type="nucleotide sequence ID" value="NZ_CP042997.1"/>
</dbReference>
<dbReference type="PANTHER" id="PTHR43152:SF3">
    <property type="entry name" value="UVRABC SYSTEM PROTEIN A"/>
    <property type="match status" value="1"/>
</dbReference>
<evidence type="ECO:0000256" key="2">
    <source>
        <dbReference type="ARBA" id="ARBA00022490"/>
    </source>
</evidence>
<evidence type="ECO:0000256" key="8">
    <source>
        <dbReference type="ARBA" id="ARBA00022771"/>
    </source>
</evidence>
<accession>A0A5B9W635</accession>
<dbReference type="GO" id="GO:0016887">
    <property type="term" value="F:ATP hydrolysis activity"/>
    <property type="evidence" value="ECO:0007669"/>
    <property type="project" value="InterPro"/>
</dbReference>
<dbReference type="GO" id="GO:0005524">
    <property type="term" value="F:ATP binding"/>
    <property type="evidence" value="ECO:0007669"/>
    <property type="project" value="UniProtKB-KW"/>
</dbReference>
<dbReference type="Gene3D" id="1.20.1580.10">
    <property type="entry name" value="ABC transporter ATPase like domain"/>
    <property type="match status" value="4"/>
</dbReference>
<evidence type="ECO:0000256" key="3">
    <source>
        <dbReference type="ARBA" id="ARBA00022723"/>
    </source>
</evidence>
<feature type="compositionally biased region" description="Basic residues" evidence="17">
    <location>
        <begin position="1015"/>
        <end position="1027"/>
    </location>
</feature>
<dbReference type="PANTHER" id="PTHR43152">
    <property type="entry name" value="UVRABC SYSTEM PROTEIN A"/>
    <property type="match status" value="1"/>
</dbReference>
<keyword evidence="2" id="KW-0963">Cytoplasm</keyword>
<keyword evidence="10" id="KW-0067">ATP-binding</keyword>
<dbReference type="NCBIfam" id="NF001503">
    <property type="entry name" value="PRK00349.1"/>
    <property type="match status" value="2"/>
</dbReference>
<dbReference type="InterPro" id="IPR017871">
    <property type="entry name" value="ABC_transporter-like_CS"/>
</dbReference>
<evidence type="ECO:0000256" key="14">
    <source>
        <dbReference type="ARBA" id="ARBA00038000"/>
    </source>
</evidence>
<dbReference type="Gene3D" id="1.10.8.280">
    <property type="entry name" value="ABC transporter ATPase domain-like"/>
    <property type="match status" value="2"/>
</dbReference>
<evidence type="ECO:0000256" key="5">
    <source>
        <dbReference type="ARBA" id="ARBA00022741"/>
    </source>
</evidence>
<dbReference type="GO" id="GO:0003677">
    <property type="term" value="F:DNA binding"/>
    <property type="evidence" value="ECO:0007669"/>
    <property type="project" value="UniProtKB-KW"/>
</dbReference>
<dbReference type="EMBL" id="CP042997">
    <property type="protein sequence ID" value="QEH35684.1"/>
    <property type="molecule type" value="Genomic_DNA"/>
</dbReference>
<evidence type="ECO:0000256" key="17">
    <source>
        <dbReference type="SAM" id="MobiDB-lite"/>
    </source>
</evidence>
<proteinExistence type="inferred from homology"/>
<evidence type="ECO:0000256" key="13">
    <source>
        <dbReference type="ARBA" id="ARBA00023204"/>
    </source>
</evidence>
<evidence type="ECO:0000256" key="4">
    <source>
        <dbReference type="ARBA" id="ARBA00022737"/>
    </source>
</evidence>
<feature type="compositionally biased region" description="Low complexity" evidence="17">
    <location>
        <begin position="2014"/>
        <end position="2026"/>
    </location>
</feature>
<dbReference type="InterPro" id="IPR027417">
    <property type="entry name" value="P-loop_NTPase"/>
</dbReference>
<dbReference type="SMART" id="SM00382">
    <property type="entry name" value="AAA"/>
    <property type="match status" value="2"/>
</dbReference>
<evidence type="ECO:0000256" key="12">
    <source>
        <dbReference type="ARBA" id="ARBA00023125"/>
    </source>
</evidence>
<keyword evidence="7" id="KW-0228">DNA excision</keyword>
<comment type="similarity">
    <text evidence="14">Belongs to the ABC transporter superfamily. UvrA family.</text>
</comment>
<dbReference type="Proteomes" id="UP000324233">
    <property type="component" value="Chromosome"/>
</dbReference>
<dbReference type="GO" id="GO:0004518">
    <property type="term" value="F:nuclease activity"/>
    <property type="evidence" value="ECO:0007669"/>
    <property type="project" value="UniProtKB-KW"/>
</dbReference>
<dbReference type="Pfam" id="PF17755">
    <property type="entry name" value="UvrA_DNA-bind"/>
    <property type="match status" value="2"/>
</dbReference>
<evidence type="ECO:0000256" key="9">
    <source>
        <dbReference type="ARBA" id="ARBA00022833"/>
    </source>
</evidence>
<dbReference type="InterPro" id="IPR013815">
    <property type="entry name" value="ATP_grasp_subdomain_1"/>
</dbReference>
<dbReference type="Gene3D" id="3.30.190.20">
    <property type="match status" value="1"/>
</dbReference>
<evidence type="ECO:0000256" key="15">
    <source>
        <dbReference type="ARBA" id="ARBA00039316"/>
    </source>
</evidence>
<dbReference type="GO" id="GO:0008270">
    <property type="term" value="F:zinc ion binding"/>
    <property type="evidence" value="ECO:0007669"/>
    <property type="project" value="UniProtKB-KW"/>
</dbReference>
<comment type="subcellular location">
    <subcellularLocation>
        <location evidence="1">Cytoplasm</location>
    </subcellularLocation>
</comment>
<dbReference type="PROSITE" id="PS50893">
    <property type="entry name" value="ABC_TRANSPORTER_2"/>
    <property type="match status" value="2"/>
</dbReference>
<evidence type="ECO:0000313" key="19">
    <source>
        <dbReference type="EMBL" id="QEH35684.1"/>
    </source>
</evidence>
<keyword evidence="4" id="KW-0677">Repeat</keyword>